<feature type="chain" id="PRO_5041704971" evidence="2">
    <location>
        <begin position="29"/>
        <end position="164"/>
    </location>
</feature>
<dbReference type="AlphaFoldDB" id="A0AA97FJC5"/>
<keyword evidence="2" id="KW-0732">Signal</keyword>
<protein>
    <submittedName>
        <fullName evidence="3">FMN-binding protein</fullName>
    </submittedName>
</protein>
<evidence type="ECO:0000256" key="1">
    <source>
        <dbReference type="SAM" id="MobiDB-lite"/>
    </source>
</evidence>
<evidence type="ECO:0000313" key="4">
    <source>
        <dbReference type="Proteomes" id="UP001305498"/>
    </source>
</evidence>
<dbReference type="PROSITE" id="PS51257">
    <property type="entry name" value="PROKAR_LIPOPROTEIN"/>
    <property type="match status" value="1"/>
</dbReference>
<name>A0AA97FJC5_9MICO</name>
<accession>A0AA97FJC5</accession>
<feature type="compositionally biased region" description="Low complexity" evidence="1">
    <location>
        <begin position="26"/>
        <end position="64"/>
    </location>
</feature>
<gene>
    <name evidence="3" type="ORF">N8K70_06630</name>
</gene>
<proteinExistence type="predicted"/>
<dbReference type="Proteomes" id="UP001305498">
    <property type="component" value="Chromosome"/>
</dbReference>
<reference evidence="3 4" key="1">
    <citation type="submission" date="2023-02" db="EMBL/GenBank/DDBJ databases">
        <title>Microbacterium betulae sp. nov., isolated from birch wood.</title>
        <authorList>
            <person name="Pasciak M."/>
            <person name="Pawlik K.J."/>
            <person name="Martynowski D."/>
            <person name="Laczmanski L."/>
            <person name="Ciekot J."/>
            <person name="Szponar B."/>
            <person name="Wojcik-Fatla A."/>
            <person name="Mackiewicz B."/>
            <person name="Farian E."/>
            <person name="Cholewa G."/>
            <person name="Cholewa A."/>
            <person name="Dutkiewicz J."/>
        </authorList>
    </citation>
    <scope>NUCLEOTIDE SEQUENCE [LARGE SCALE GENOMIC DNA]</scope>
    <source>
        <strain evidence="3 4">AB</strain>
    </source>
</reference>
<feature type="signal peptide" evidence="2">
    <location>
        <begin position="1"/>
        <end position="28"/>
    </location>
</feature>
<evidence type="ECO:0000313" key="3">
    <source>
        <dbReference type="EMBL" id="WOF24338.1"/>
    </source>
</evidence>
<organism evidence="3 4">
    <name type="scientific">Microbacterium betulae</name>
    <dbReference type="NCBI Taxonomy" id="2981139"/>
    <lineage>
        <taxon>Bacteria</taxon>
        <taxon>Bacillati</taxon>
        <taxon>Actinomycetota</taxon>
        <taxon>Actinomycetes</taxon>
        <taxon>Micrococcales</taxon>
        <taxon>Microbacteriaceae</taxon>
        <taxon>Microbacterium</taxon>
    </lineage>
</organism>
<dbReference type="EMBL" id="CP118157">
    <property type="protein sequence ID" value="WOF24338.1"/>
    <property type="molecule type" value="Genomic_DNA"/>
</dbReference>
<dbReference type="RefSeq" id="WP_317140809.1">
    <property type="nucleotide sequence ID" value="NZ_CP118157.1"/>
</dbReference>
<sequence length="164" mass="16461">MNRSIRTGAALAGVAGVLALAGCGATTADDSADDTSSTTDSSTTTESPTSSSAPTTEATTEAASGSDYADGTYTAEGSYQTPQSVEEISVTVTLEDDVVTAVEVTGQPQASESQQYQSQFIGGIADEVVGLDIDELSVSRVAGSSLTSTGFNAAIEEIKTEAAV</sequence>
<keyword evidence="4" id="KW-1185">Reference proteome</keyword>
<evidence type="ECO:0000256" key="2">
    <source>
        <dbReference type="SAM" id="SignalP"/>
    </source>
</evidence>
<dbReference type="KEGG" id="mbet:N8K70_06630"/>
<feature type="region of interest" description="Disordered" evidence="1">
    <location>
        <begin position="26"/>
        <end position="83"/>
    </location>
</feature>